<dbReference type="AlphaFoldDB" id="A0A8I1ANG8"/>
<proteinExistence type="predicted"/>
<gene>
    <name evidence="1" type="ORF">I9054_001370</name>
</gene>
<organism evidence="1 2">
    <name type="scientific">Acinetobacter bereziniae</name>
    <name type="common">Acinetobacter genomosp. 10</name>
    <dbReference type="NCBI Taxonomy" id="106648"/>
    <lineage>
        <taxon>Bacteria</taxon>
        <taxon>Pseudomonadati</taxon>
        <taxon>Pseudomonadota</taxon>
        <taxon>Gammaproteobacteria</taxon>
        <taxon>Moraxellales</taxon>
        <taxon>Moraxellaceae</taxon>
        <taxon>Acinetobacter</taxon>
    </lineage>
</organism>
<evidence type="ECO:0000313" key="2">
    <source>
        <dbReference type="Proteomes" id="UP000644140"/>
    </source>
</evidence>
<accession>A0A8I1ANG8</accession>
<reference evidence="1" key="1">
    <citation type="submission" date="2022-02" db="EMBL/GenBank/DDBJ databases">
        <title>Characterization of Tn125 harboring carbapenem-resistant Acinetobacter bereziniae clinical isolates.</title>
        <authorList>
            <person name="Wong N.-K."/>
            <person name="Pan Q."/>
        </authorList>
    </citation>
    <scope>NUCLEOTIDE SEQUENCE</scope>
    <source>
        <strain evidence="1">GD03393</strain>
    </source>
</reference>
<dbReference type="Proteomes" id="UP000644140">
    <property type="component" value="Chromosome"/>
</dbReference>
<dbReference type="EMBL" id="CP092085">
    <property type="protein sequence ID" value="UUN98155.1"/>
    <property type="molecule type" value="Genomic_DNA"/>
</dbReference>
<protein>
    <submittedName>
        <fullName evidence="1">Uncharacterized protein</fullName>
    </submittedName>
</protein>
<name>A0A8I1ANG8_ACIBZ</name>
<dbReference type="RefSeq" id="WP_035301004.1">
    <property type="nucleotide sequence ID" value="NZ_BKMM01000004.1"/>
</dbReference>
<evidence type="ECO:0000313" key="1">
    <source>
        <dbReference type="EMBL" id="UUN98155.1"/>
    </source>
</evidence>
<sequence length="115" mass="12897">MKIFRRFKLHVKYGMILLCALLNCAAFATSPTAKQSIEKQSKLTIKPHLQNKSQHYQHLKTTVPPIKPAPRILEAIPKDPNSTEPRRIIDIAPPSQHQDLSQHPSSAPTSTQAND</sequence>